<evidence type="ECO:0000256" key="1">
    <source>
        <dbReference type="SAM" id="MobiDB-lite"/>
    </source>
</evidence>
<name>A0A6G0HR98_LARCR</name>
<organism evidence="2 3">
    <name type="scientific">Larimichthys crocea</name>
    <name type="common">Large yellow croaker</name>
    <name type="synonym">Pseudosciaena crocea</name>
    <dbReference type="NCBI Taxonomy" id="215358"/>
    <lineage>
        <taxon>Eukaryota</taxon>
        <taxon>Metazoa</taxon>
        <taxon>Chordata</taxon>
        <taxon>Craniata</taxon>
        <taxon>Vertebrata</taxon>
        <taxon>Euteleostomi</taxon>
        <taxon>Actinopterygii</taxon>
        <taxon>Neopterygii</taxon>
        <taxon>Teleostei</taxon>
        <taxon>Neoteleostei</taxon>
        <taxon>Acanthomorphata</taxon>
        <taxon>Eupercaria</taxon>
        <taxon>Sciaenidae</taxon>
        <taxon>Larimichthys</taxon>
    </lineage>
</organism>
<proteinExistence type="predicted"/>
<reference evidence="2 3" key="1">
    <citation type="submission" date="2019-07" db="EMBL/GenBank/DDBJ databases">
        <title>Chromosome genome assembly for large yellow croaker.</title>
        <authorList>
            <person name="Xiao S."/>
        </authorList>
    </citation>
    <scope>NUCLEOTIDE SEQUENCE [LARGE SCALE GENOMIC DNA]</scope>
    <source>
        <strain evidence="2">JMULYC20181020</strain>
        <tissue evidence="2">Muscle</tissue>
    </source>
</reference>
<protein>
    <submittedName>
        <fullName evidence="2">Uncharacterized protein</fullName>
    </submittedName>
</protein>
<feature type="region of interest" description="Disordered" evidence="1">
    <location>
        <begin position="20"/>
        <end position="41"/>
    </location>
</feature>
<keyword evidence="3" id="KW-1185">Reference proteome</keyword>
<dbReference type="AlphaFoldDB" id="A0A6G0HR98"/>
<sequence length="164" mass="18759">MPTAFSAVISKSSLDWGNGVRKRRRAEGSGDMEVEDENEKREGGGRQFITFLNTLITYVKKWFNCPEDNWLFRLQRVSMTSGRISYNSMKKITEFHLVGRLNIFMDELYDECVTANSLTEHQEWVSRGTAERWMAVLQAADLPNILAAVSFVLSIPFSTGFSFQ</sequence>
<gene>
    <name evidence="2" type="ORF">D5F01_LYC20598</name>
</gene>
<dbReference type="EMBL" id="REGW02000020">
    <property type="protein sequence ID" value="KAE8281607.1"/>
    <property type="molecule type" value="Genomic_DNA"/>
</dbReference>
<evidence type="ECO:0000313" key="3">
    <source>
        <dbReference type="Proteomes" id="UP000424527"/>
    </source>
</evidence>
<evidence type="ECO:0000313" key="2">
    <source>
        <dbReference type="EMBL" id="KAE8281607.1"/>
    </source>
</evidence>
<dbReference type="Proteomes" id="UP000424527">
    <property type="component" value="Unassembled WGS sequence"/>
</dbReference>
<accession>A0A6G0HR98</accession>
<comment type="caution">
    <text evidence="2">The sequence shown here is derived from an EMBL/GenBank/DDBJ whole genome shotgun (WGS) entry which is preliminary data.</text>
</comment>